<reference evidence="1 3" key="1">
    <citation type="journal article" date="2008" name="Science">
        <title>The Physcomitrella genome reveals evolutionary insights into the conquest of land by plants.</title>
        <authorList>
            <person name="Rensing S."/>
            <person name="Lang D."/>
            <person name="Zimmer A."/>
            <person name="Terry A."/>
            <person name="Salamov A."/>
            <person name="Shapiro H."/>
            <person name="Nishiyama T."/>
            <person name="Perroud P.-F."/>
            <person name="Lindquist E."/>
            <person name="Kamisugi Y."/>
            <person name="Tanahashi T."/>
            <person name="Sakakibara K."/>
            <person name="Fujita T."/>
            <person name="Oishi K."/>
            <person name="Shin-I T."/>
            <person name="Kuroki Y."/>
            <person name="Toyoda A."/>
            <person name="Suzuki Y."/>
            <person name="Hashimoto A."/>
            <person name="Yamaguchi K."/>
            <person name="Sugano A."/>
            <person name="Kohara Y."/>
            <person name="Fujiyama A."/>
            <person name="Anterola A."/>
            <person name="Aoki S."/>
            <person name="Ashton N."/>
            <person name="Barbazuk W.B."/>
            <person name="Barker E."/>
            <person name="Bennetzen J."/>
            <person name="Bezanilla M."/>
            <person name="Blankenship R."/>
            <person name="Cho S.H."/>
            <person name="Dutcher S."/>
            <person name="Estelle M."/>
            <person name="Fawcett J.A."/>
            <person name="Gundlach H."/>
            <person name="Hanada K."/>
            <person name="Heyl A."/>
            <person name="Hicks K.A."/>
            <person name="Hugh J."/>
            <person name="Lohr M."/>
            <person name="Mayer K."/>
            <person name="Melkozernov A."/>
            <person name="Murata T."/>
            <person name="Nelson D."/>
            <person name="Pils B."/>
            <person name="Prigge M."/>
            <person name="Reiss B."/>
            <person name="Renner T."/>
            <person name="Rombauts S."/>
            <person name="Rushton P."/>
            <person name="Sanderfoot A."/>
            <person name="Schween G."/>
            <person name="Shiu S.-H."/>
            <person name="Stueber K."/>
            <person name="Theodoulou F.L."/>
            <person name="Tu H."/>
            <person name="Van de Peer Y."/>
            <person name="Verrier P.J."/>
            <person name="Waters E."/>
            <person name="Wood A."/>
            <person name="Yang L."/>
            <person name="Cove D."/>
            <person name="Cuming A."/>
            <person name="Hasebe M."/>
            <person name="Lucas S."/>
            <person name="Mishler D.B."/>
            <person name="Reski R."/>
            <person name="Grigoriev I."/>
            <person name="Quatrano R.S."/>
            <person name="Boore J.L."/>
        </authorList>
    </citation>
    <scope>NUCLEOTIDE SEQUENCE [LARGE SCALE GENOMIC DNA]</scope>
    <source>
        <strain evidence="2 3">cv. Gransden 2004</strain>
    </source>
</reference>
<dbReference type="EnsemblPlants" id="Pp3c23_419V3.1">
    <property type="protein sequence ID" value="PAC:32951300.CDS.1"/>
    <property type="gene ID" value="Pp3c23_419"/>
</dbReference>
<gene>
    <name evidence="1" type="ORF">PHYPA_027485</name>
</gene>
<dbReference type="AlphaFoldDB" id="A0A2K1IHP0"/>
<reference evidence="2" key="3">
    <citation type="submission" date="2020-12" db="UniProtKB">
        <authorList>
            <consortium name="EnsemblPlants"/>
        </authorList>
    </citation>
    <scope>IDENTIFICATION</scope>
</reference>
<evidence type="ECO:0000313" key="1">
    <source>
        <dbReference type="EMBL" id="PNR28793.1"/>
    </source>
</evidence>
<proteinExistence type="predicted"/>
<dbReference type="EMBL" id="ABEU02000023">
    <property type="protein sequence ID" value="PNR28793.1"/>
    <property type="molecule type" value="Genomic_DNA"/>
</dbReference>
<name>A0A2K1IHP0_PHYPA</name>
<evidence type="ECO:0000313" key="2">
    <source>
        <dbReference type="EnsemblPlants" id="PAC:32951300.CDS.1"/>
    </source>
</evidence>
<dbReference type="InParanoid" id="A0A2K1IHP0"/>
<sequence length="68" mass="7625">MEDPCSLVNRLGLSVRDYQEKQTCYVTVVVVPKRGKERVRRLSLVNWMALVTLAMSRATPAGTCSLNL</sequence>
<dbReference type="Proteomes" id="UP000006727">
    <property type="component" value="Chromosome 23"/>
</dbReference>
<reference evidence="1 3" key="2">
    <citation type="journal article" date="2018" name="Plant J.">
        <title>The Physcomitrella patens chromosome-scale assembly reveals moss genome structure and evolution.</title>
        <authorList>
            <person name="Lang D."/>
            <person name="Ullrich K.K."/>
            <person name="Murat F."/>
            <person name="Fuchs J."/>
            <person name="Jenkins J."/>
            <person name="Haas F.B."/>
            <person name="Piednoel M."/>
            <person name="Gundlach H."/>
            <person name="Van Bel M."/>
            <person name="Meyberg R."/>
            <person name="Vives C."/>
            <person name="Morata J."/>
            <person name="Symeonidi A."/>
            <person name="Hiss M."/>
            <person name="Muchero W."/>
            <person name="Kamisugi Y."/>
            <person name="Saleh O."/>
            <person name="Blanc G."/>
            <person name="Decker E.L."/>
            <person name="van Gessel N."/>
            <person name="Grimwood J."/>
            <person name="Hayes R.D."/>
            <person name="Graham S.W."/>
            <person name="Gunter L.E."/>
            <person name="McDaniel S.F."/>
            <person name="Hoernstein S.N.W."/>
            <person name="Larsson A."/>
            <person name="Li F.W."/>
            <person name="Perroud P.F."/>
            <person name="Phillips J."/>
            <person name="Ranjan P."/>
            <person name="Rokshar D.S."/>
            <person name="Rothfels C.J."/>
            <person name="Schneider L."/>
            <person name="Shu S."/>
            <person name="Stevenson D.W."/>
            <person name="Thummler F."/>
            <person name="Tillich M."/>
            <person name="Villarreal Aguilar J.C."/>
            <person name="Widiez T."/>
            <person name="Wong G.K."/>
            <person name="Wymore A."/>
            <person name="Zhang Y."/>
            <person name="Zimmer A.D."/>
            <person name="Quatrano R.S."/>
            <person name="Mayer K.F.X."/>
            <person name="Goodstein D."/>
            <person name="Casacuberta J.M."/>
            <person name="Vandepoele K."/>
            <person name="Reski R."/>
            <person name="Cuming A.C."/>
            <person name="Tuskan G.A."/>
            <person name="Maumus F."/>
            <person name="Salse J."/>
            <person name="Schmutz J."/>
            <person name="Rensing S.A."/>
        </authorList>
    </citation>
    <scope>NUCLEOTIDE SEQUENCE [LARGE SCALE GENOMIC DNA]</scope>
    <source>
        <strain evidence="2 3">cv. Gransden 2004</strain>
    </source>
</reference>
<dbReference type="PaxDb" id="3218-PP1S210_39V6.1"/>
<organism evidence="1">
    <name type="scientific">Physcomitrium patens</name>
    <name type="common">Spreading-leaved earth moss</name>
    <name type="synonym">Physcomitrella patens</name>
    <dbReference type="NCBI Taxonomy" id="3218"/>
    <lineage>
        <taxon>Eukaryota</taxon>
        <taxon>Viridiplantae</taxon>
        <taxon>Streptophyta</taxon>
        <taxon>Embryophyta</taxon>
        <taxon>Bryophyta</taxon>
        <taxon>Bryophytina</taxon>
        <taxon>Bryopsida</taxon>
        <taxon>Funariidae</taxon>
        <taxon>Funariales</taxon>
        <taxon>Funariaceae</taxon>
        <taxon>Physcomitrium</taxon>
    </lineage>
</organism>
<dbReference type="Gramene" id="Pp3c23_419V3.1">
    <property type="protein sequence ID" value="PAC:32951300.CDS.1"/>
    <property type="gene ID" value="Pp3c23_419"/>
</dbReference>
<accession>A0A2K1IHP0</accession>
<protein>
    <submittedName>
        <fullName evidence="1 2">Uncharacterized protein</fullName>
    </submittedName>
</protein>
<evidence type="ECO:0000313" key="3">
    <source>
        <dbReference type="Proteomes" id="UP000006727"/>
    </source>
</evidence>
<keyword evidence="3" id="KW-1185">Reference proteome</keyword>